<reference evidence="3" key="1">
    <citation type="submission" date="2024-03" db="EMBL/GenBank/DDBJ databases">
        <title>Chitinophaga horti sp. nov., isolated from garden soil.</title>
        <authorList>
            <person name="Lee D.S."/>
            <person name="Han D.M."/>
            <person name="Baek J.H."/>
            <person name="Choi D.G."/>
            <person name="Jeon J.H."/>
            <person name="Jeon C.O."/>
        </authorList>
    </citation>
    <scope>NUCLEOTIDE SEQUENCE [LARGE SCALE GENOMIC DNA]</scope>
    <source>
        <strain evidence="3">GPA1</strain>
    </source>
</reference>
<evidence type="ECO:0000256" key="1">
    <source>
        <dbReference type="SAM" id="Coils"/>
    </source>
</evidence>
<evidence type="ECO:0000313" key="2">
    <source>
        <dbReference type="EMBL" id="WZN41639.1"/>
    </source>
</evidence>
<evidence type="ECO:0000313" key="3">
    <source>
        <dbReference type="Proteomes" id="UP001485459"/>
    </source>
</evidence>
<dbReference type="RefSeq" id="WP_341836488.1">
    <property type="nucleotide sequence ID" value="NZ_CP149822.1"/>
</dbReference>
<protein>
    <submittedName>
        <fullName evidence="2">Uncharacterized protein</fullName>
    </submittedName>
</protein>
<organism evidence="2 3">
    <name type="scientific">Chitinophaga pollutisoli</name>
    <dbReference type="NCBI Taxonomy" id="3133966"/>
    <lineage>
        <taxon>Bacteria</taxon>
        <taxon>Pseudomonadati</taxon>
        <taxon>Bacteroidota</taxon>
        <taxon>Chitinophagia</taxon>
        <taxon>Chitinophagales</taxon>
        <taxon>Chitinophagaceae</taxon>
        <taxon>Chitinophaga</taxon>
    </lineage>
</organism>
<sequence length="207" mass="23006">MTVYDAAPFVEPVGSGSLTHNALDTIHQGVNQYGYNMSMPLYLTSPGTHFVNGNIGIGTSNTGDNRLAVNGTISAKKVKVTATGWPDYVFEQDYSLMRPEDLADYIRQNKHLPDVPSADSIHRTGQDVGEMNKILMKKVEELTLYMLQQQQQLIQQSAKIAALEKKLESGKNNTVFLLLPAIPRWRSSFALYNPQPLLLPVRPRCSS</sequence>
<dbReference type="EMBL" id="CP149822">
    <property type="protein sequence ID" value="WZN41639.1"/>
    <property type="molecule type" value="Genomic_DNA"/>
</dbReference>
<dbReference type="Proteomes" id="UP001485459">
    <property type="component" value="Chromosome"/>
</dbReference>
<gene>
    <name evidence="2" type="ORF">WJU16_01120</name>
</gene>
<keyword evidence="1" id="KW-0175">Coiled coil</keyword>
<name>A0ABZ2YQB3_9BACT</name>
<proteinExistence type="predicted"/>
<feature type="coiled-coil region" evidence="1">
    <location>
        <begin position="146"/>
        <end position="173"/>
    </location>
</feature>
<keyword evidence="3" id="KW-1185">Reference proteome</keyword>
<accession>A0ABZ2YQB3</accession>